<keyword evidence="14" id="KW-1185">Reference proteome</keyword>
<evidence type="ECO:0000256" key="4">
    <source>
        <dbReference type="ARBA" id="ARBA00015841"/>
    </source>
</evidence>
<evidence type="ECO:0000313" key="14">
    <source>
        <dbReference type="Proteomes" id="UP000094444"/>
    </source>
</evidence>
<sequence length="472" mass="51058">MELQVILLSLVGAVVLTLLVAVFLLSPTTYRPAAKRHVTAQVLVLGDIGRSPRMQYHALSIAKHGGTVELIGYHESALLPALTKLPNVTVCALGAPPALLRSKSAPFIITGPLKVLWQVFNLFHVLLYDTQPAQWLLVQNPPSIPTLAVAWLTCTARNTRLVIDWHNYGWTILEGTRGSSHPFVRISKLYECFFGRIAPSANLTVTRAMKRQLQKAPWGIRSPIVTMHDRPAAIFQPVASPSQRESYLSAVDEARDFAAAIAGGQQRLVVSSTSWTPDEDFGLLLDALVRYGAVSAAGSAQPPLLVIITGRGPQKTAHEAKIARLASEGKLHGITVRTAFLSFDNYARLLAAADLGICLHMSSSGVDLPMKVVDMFGAGLPVLAYSGYESFGELVKEGENGCGFETSAELGGAMSRLLVAEGQGELARLRDGAVREGRRRWDEEWDQVVKPLLGFSRDEGTHSQSSVSHSGA</sequence>
<gene>
    <name evidence="13" type="ORF">DHEL01_v207327</name>
</gene>
<evidence type="ECO:0000256" key="11">
    <source>
        <dbReference type="ARBA" id="ARBA00024899"/>
    </source>
</evidence>
<evidence type="ECO:0000256" key="6">
    <source>
        <dbReference type="ARBA" id="ARBA00022679"/>
    </source>
</evidence>
<dbReference type="Pfam" id="PF13692">
    <property type="entry name" value="Glyco_trans_1_4"/>
    <property type="match status" value="1"/>
</dbReference>
<feature type="transmembrane region" description="Helical" evidence="12">
    <location>
        <begin position="6"/>
        <end position="26"/>
    </location>
</feature>
<evidence type="ECO:0000256" key="7">
    <source>
        <dbReference type="ARBA" id="ARBA00022692"/>
    </source>
</evidence>
<keyword evidence="9 12" id="KW-1133">Transmembrane helix</keyword>
<evidence type="ECO:0000256" key="5">
    <source>
        <dbReference type="ARBA" id="ARBA00022676"/>
    </source>
</evidence>
<dbReference type="InterPro" id="IPR026051">
    <property type="entry name" value="ALG1-like"/>
</dbReference>
<comment type="function">
    <text evidence="11">Participates in the formation of the lipid-linked precursor oligosaccharide for N-glycosylation. Involved in assembling the dolichol-pyrophosphate-GlcNAc(2)-Man(5) intermediate on the cytoplasmic surface of the ER.</text>
</comment>
<dbReference type="PANTHER" id="PTHR13036:SF0">
    <property type="entry name" value="CHITOBIOSYLDIPHOSPHODOLICHOL BETA-MANNOSYLTRANSFERASE"/>
    <property type="match status" value="1"/>
</dbReference>
<dbReference type="EMBL" id="MAVT02000656">
    <property type="protein sequence ID" value="POS74282.1"/>
    <property type="molecule type" value="Genomic_DNA"/>
</dbReference>
<comment type="caution">
    <text evidence="13">The sequence shown here is derived from an EMBL/GenBank/DDBJ whole genome shotgun (WGS) entry which is preliminary data.</text>
</comment>
<evidence type="ECO:0000256" key="1">
    <source>
        <dbReference type="ARBA" id="ARBA00004389"/>
    </source>
</evidence>
<dbReference type="Proteomes" id="UP000094444">
    <property type="component" value="Unassembled WGS sequence"/>
</dbReference>
<evidence type="ECO:0000313" key="13">
    <source>
        <dbReference type="EMBL" id="POS74282.1"/>
    </source>
</evidence>
<comment type="subcellular location">
    <subcellularLocation>
        <location evidence="1">Endoplasmic reticulum membrane</location>
        <topology evidence="1">Single-pass membrane protein</topology>
    </subcellularLocation>
</comment>
<dbReference type="Gene3D" id="3.40.50.2000">
    <property type="entry name" value="Glycogen Phosphorylase B"/>
    <property type="match status" value="1"/>
</dbReference>
<keyword evidence="8" id="KW-0256">Endoplasmic reticulum</keyword>
<keyword evidence="5" id="KW-0328">Glycosyltransferase</keyword>
<name>A0A2P5HVJ8_DIAHE</name>
<dbReference type="GO" id="GO:0004578">
    <property type="term" value="F:chitobiosyldiphosphodolichol beta-mannosyltransferase activity"/>
    <property type="evidence" value="ECO:0007669"/>
    <property type="project" value="UniProtKB-EC"/>
</dbReference>
<proteinExistence type="predicted"/>
<evidence type="ECO:0000256" key="2">
    <source>
        <dbReference type="ARBA" id="ARBA00004922"/>
    </source>
</evidence>
<keyword evidence="10 12" id="KW-0472">Membrane</keyword>
<keyword evidence="6" id="KW-0808">Transferase</keyword>
<evidence type="ECO:0000256" key="9">
    <source>
        <dbReference type="ARBA" id="ARBA00022989"/>
    </source>
</evidence>
<evidence type="ECO:0000256" key="3">
    <source>
        <dbReference type="ARBA" id="ARBA00012611"/>
    </source>
</evidence>
<organism evidence="13 14">
    <name type="scientific">Diaporthe helianthi</name>
    <dbReference type="NCBI Taxonomy" id="158607"/>
    <lineage>
        <taxon>Eukaryota</taxon>
        <taxon>Fungi</taxon>
        <taxon>Dikarya</taxon>
        <taxon>Ascomycota</taxon>
        <taxon>Pezizomycotina</taxon>
        <taxon>Sordariomycetes</taxon>
        <taxon>Sordariomycetidae</taxon>
        <taxon>Diaporthales</taxon>
        <taxon>Diaporthaceae</taxon>
        <taxon>Diaporthe</taxon>
    </lineage>
</organism>
<dbReference type="InParanoid" id="A0A2P5HVJ8"/>
<evidence type="ECO:0000256" key="10">
    <source>
        <dbReference type="ARBA" id="ARBA00023136"/>
    </source>
</evidence>
<evidence type="ECO:0000256" key="8">
    <source>
        <dbReference type="ARBA" id="ARBA00022824"/>
    </source>
</evidence>
<accession>A0A2P5HVJ8</accession>
<evidence type="ECO:0000256" key="12">
    <source>
        <dbReference type="SAM" id="Phobius"/>
    </source>
</evidence>
<dbReference type="GO" id="GO:0005789">
    <property type="term" value="C:endoplasmic reticulum membrane"/>
    <property type="evidence" value="ECO:0007669"/>
    <property type="project" value="UniProtKB-SubCell"/>
</dbReference>
<dbReference type="FunCoup" id="A0A2P5HVJ8">
    <property type="interactions" value="943"/>
</dbReference>
<dbReference type="SUPFAM" id="SSF53756">
    <property type="entry name" value="UDP-Glycosyltransferase/glycogen phosphorylase"/>
    <property type="match status" value="1"/>
</dbReference>
<dbReference type="PANTHER" id="PTHR13036">
    <property type="entry name" value="BETA1,4 MANNOSYLTRANSFERASE"/>
    <property type="match status" value="1"/>
</dbReference>
<dbReference type="STRING" id="158607.A0A2P5HVJ8"/>
<dbReference type="OrthoDB" id="614844at2759"/>
<protein>
    <recommendedName>
        <fullName evidence="4">Chitobiosyldiphosphodolichol beta-mannosyltransferase</fullName>
        <ecNumber evidence="3">2.4.1.142</ecNumber>
    </recommendedName>
</protein>
<comment type="pathway">
    <text evidence="2">Protein modification; protein glycosylation.</text>
</comment>
<dbReference type="AlphaFoldDB" id="A0A2P5HVJ8"/>
<dbReference type="EC" id="2.4.1.142" evidence="3"/>
<keyword evidence="7 12" id="KW-0812">Transmembrane</keyword>
<reference evidence="13" key="1">
    <citation type="submission" date="2017-09" db="EMBL/GenBank/DDBJ databases">
        <title>Polyketide synthases of a Diaporthe helianthi virulent isolate.</title>
        <authorList>
            <person name="Baroncelli R."/>
        </authorList>
    </citation>
    <scope>NUCLEOTIDE SEQUENCE [LARGE SCALE GENOMIC DNA]</scope>
    <source>
        <strain evidence="13">7/96</strain>
    </source>
</reference>